<dbReference type="InterPro" id="IPR006597">
    <property type="entry name" value="Sel1-like"/>
</dbReference>
<feature type="chain" id="PRO_5002038141" evidence="1">
    <location>
        <begin position="22"/>
        <end position="239"/>
    </location>
</feature>
<evidence type="ECO:0000313" key="2">
    <source>
        <dbReference type="EMBL" id="AIY67031.1"/>
    </source>
</evidence>
<sequence length="239" mass="26746">MKLTLKLLIISLVFISFFTKADLQKGIDAANEGDFETAFFHFNYLVENNYGPAMYHLGQMHEFGYGIARDPKKAADIYSQGAKLGEADAMFALATLYEDGKGVKKDLQMAASLYQQSAKKGLAPAQFNLGVMYANGTGVIQDFFQAKEWYTKAAAQNYAAAQFNLALLYFEGQGVDKSLEMSFIWNSIAEFNGHKDASHSRKLDERKMSPSQVEEATEKANVLYQKILAGKYYGDERRI</sequence>
<dbReference type="RefSeq" id="WP_040135752.1">
    <property type="nucleotide sequence ID" value="NZ_CP009889.1"/>
</dbReference>
<dbReference type="AlphaFoldDB" id="A0A0A7ELT2"/>
<feature type="signal peptide" evidence="1">
    <location>
        <begin position="1"/>
        <end position="21"/>
    </location>
</feature>
<keyword evidence="2" id="KW-0808">Transferase</keyword>
<dbReference type="OrthoDB" id="8561742at2"/>
<dbReference type="InterPro" id="IPR011990">
    <property type="entry name" value="TPR-like_helical_dom_sf"/>
</dbReference>
<accession>A0A0A7ELT2</accession>
<dbReference type="Pfam" id="PF08238">
    <property type="entry name" value="Sel1"/>
    <property type="match status" value="4"/>
</dbReference>
<dbReference type="KEGG" id="pseo:OM33_18305"/>
<proteinExistence type="predicted"/>
<keyword evidence="3" id="KW-1185">Reference proteome</keyword>
<dbReference type="Gene3D" id="1.25.40.10">
    <property type="entry name" value="Tetratricopeptide repeat domain"/>
    <property type="match status" value="2"/>
</dbReference>
<dbReference type="PANTHER" id="PTHR43628">
    <property type="entry name" value="ACTIVATOR OF C KINASE PROTEIN 1-RELATED"/>
    <property type="match status" value="1"/>
</dbReference>
<dbReference type="PANTHER" id="PTHR43628:SF1">
    <property type="entry name" value="CHITIN SYNTHASE REGULATORY FACTOR 2-RELATED"/>
    <property type="match status" value="1"/>
</dbReference>
<dbReference type="InterPro" id="IPR052945">
    <property type="entry name" value="Mitotic_Regulator"/>
</dbReference>
<dbReference type="Proteomes" id="UP000030341">
    <property type="component" value="Chromosome 2"/>
</dbReference>
<reference evidence="2 3" key="1">
    <citation type="submission" date="2014-11" db="EMBL/GenBank/DDBJ databases">
        <title>Complete Genome Sequence of Pseudoalteromonas sp. Strain OCN003 Isolated from Kaneohe Bay, Oahu, Hawaii.</title>
        <authorList>
            <person name="Beurmann S."/>
            <person name="Videau P."/>
            <person name="Ushijima B."/>
            <person name="Smith A.M."/>
            <person name="Aeby G.S."/>
            <person name="Callahan S.M."/>
            <person name="Belcaid M."/>
        </authorList>
    </citation>
    <scope>NUCLEOTIDE SEQUENCE [LARGE SCALE GENOMIC DNA]</scope>
    <source>
        <strain evidence="2 3">OCN003</strain>
    </source>
</reference>
<organism evidence="2 3">
    <name type="scientific">Pseudoalteromonas piratica</name>
    <dbReference type="NCBI Taxonomy" id="1348114"/>
    <lineage>
        <taxon>Bacteria</taxon>
        <taxon>Pseudomonadati</taxon>
        <taxon>Pseudomonadota</taxon>
        <taxon>Gammaproteobacteria</taxon>
        <taxon>Alteromonadales</taxon>
        <taxon>Pseudoalteromonadaceae</taxon>
        <taxon>Pseudoalteromonas</taxon>
    </lineage>
</organism>
<dbReference type="eggNOG" id="COG0790">
    <property type="taxonomic scope" value="Bacteria"/>
</dbReference>
<dbReference type="GO" id="GO:0016740">
    <property type="term" value="F:transferase activity"/>
    <property type="evidence" value="ECO:0007669"/>
    <property type="project" value="UniProtKB-KW"/>
</dbReference>
<dbReference type="SMART" id="SM00671">
    <property type="entry name" value="SEL1"/>
    <property type="match status" value="4"/>
</dbReference>
<dbReference type="STRING" id="1348114.OM33_18305"/>
<dbReference type="EMBL" id="CP009889">
    <property type="protein sequence ID" value="AIY67031.1"/>
    <property type="molecule type" value="Genomic_DNA"/>
</dbReference>
<dbReference type="HOGENOM" id="CLU_000288_36_8_6"/>
<evidence type="ECO:0000313" key="3">
    <source>
        <dbReference type="Proteomes" id="UP000030341"/>
    </source>
</evidence>
<evidence type="ECO:0000256" key="1">
    <source>
        <dbReference type="SAM" id="SignalP"/>
    </source>
</evidence>
<protein>
    <submittedName>
        <fullName evidence="2">Protein prenylyltransferase domain-containing protein</fullName>
    </submittedName>
</protein>
<gene>
    <name evidence="2" type="ORF">OM33_18305</name>
</gene>
<name>A0A0A7ELT2_9GAMM</name>
<keyword evidence="1" id="KW-0732">Signal</keyword>
<dbReference type="SUPFAM" id="SSF81901">
    <property type="entry name" value="HCP-like"/>
    <property type="match status" value="1"/>
</dbReference>